<feature type="transmembrane region" description="Helical" evidence="7">
    <location>
        <begin position="172"/>
        <end position="192"/>
    </location>
</feature>
<evidence type="ECO:0000256" key="4">
    <source>
        <dbReference type="ARBA" id="ARBA00022692"/>
    </source>
</evidence>
<keyword evidence="5 7" id="KW-1133">Transmembrane helix</keyword>
<feature type="transmembrane region" description="Helical" evidence="7">
    <location>
        <begin position="339"/>
        <end position="363"/>
    </location>
</feature>
<dbReference type="EMBL" id="CP000747">
    <property type="protein sequence ID" value="ACG76765.1"/>
    <property type="molecule type" value="Genomic_DNA"/>
</dbReference>
<dbReference type="STRING" id="450851.PHZ_c0351"/>
<feature type="transmembrane region" description="Helical" evidence="7">
    <location>
        <begin position="242"/>
        <end position="263"/>
    </location>
</feature>
<evidence type="ECO:0000256" key="7">
    <source>
        <dbReference type="SAM" id="Phobius"/>
    </source>
</evidence>
<reference evidence="8 9" key="1">
    <citation type="journal article" date="2008" name="BMC Genomics">
        <title>Complete genome of Phenylobacterium zucineum - a novel facultative intracellular bacterium isolated from human erythroleukemia cell line K562.</title>
        <authorList>
            <person name="Luo Y."/>
            <person name="Xu X."/>
            <person name="Ding Z."/>
            <person name="Liu Z."/>
            <person name="Zhang B."/>
            <person name="Yan Z."/>
            <person name="Sun J."/>
            <person name="Hu S."/>
            <person name="Hu X."/>
        </authorList>
    </citation>
    <scope>NUCLEOTIDE SEQUENCE [LARGE SCALE GENOMIC DNA]</scope>
    <source>
        <strain evidence="8 9">HLK1</strain>
    </source>
</reference>
<comment type="subcellular location">
    <subcellularLocation>
        <location evidence="1">Cell membrane</location>
        <topology evidence="1">Multi-pass membrane protein</topology>
    </subcellularLocation>
</comment>
<evidence type="ECO:0000256" key="2">
    <source>
        <dbReference type="ARBA" id="ARBA00022448"/>
    </source>
</evidence>
<dbReference type="Proteomes" id="UP000001868">
    <property type="component" value="Chromosome"/>
</dbReference>
<dbReference type="Pfam" id="PF00375">
    <property type="entry name" value="SDF"/>
    <property type="match status" value="1"/>
</dbReference>
<dbReference type="AlphaFoldDB" id="B4RDR6"/>
<dbReference type="InterPro" id="IPR001991">
    <property type="entry name" value="Na-dicarboxylate_symporter"/>
</dbReference>
<dbReference type="eggNOG" id="COG1301">
    <property type="taxonomic scope" value="Bacteria"/>
</dbReference>
<evidence type="ECO:0000256" key="1">
    <source>
        <dbReference type="ARBA" id="ARBA00004651"/>
    </source>
</evidence>
<dbReference type="PRINTS" id="PR00173">
    <property type="entry name" value="EDTRNSPORT"/>
</dbReference>
<name>B4RDR6_PHEZH</name>
<protein>
    <submittedName>
        <fullName evidence="8">Proton/glutamate symporter</fullName>
    </submittedName>
</protein>
<feature type="transmembrane region" description="Helical" evidence="7">
    <location>
        <begin position="311"/>
        <end position="333"/>
    </location>
</feature>
<keyword evidence="2" id="KW-0813">Transport</keyword>
<feature type="transmembrane region" description="Helical" evidence="7">
    <location>
        <begin position="204"/>
        <end position="230"/>
    </location>
</feature>
<evidence type="ECO:0000313" key="8">
    <source>
        <dbReference type="EMBL" id="ACG76765.1"/>
    </source>
</evidence>
<dbReference type="GO" id="GO:0005886">
    <property type="term" value="C:plasma membrane"/>
    <property type="evidence" value="ECO:0007669"/>
    <property type="project" value="UniProtKB-SubCell"/>
</dbReference>
<evidence type="ECO:0000256" key="5">
    <source>
        <dbReference type="ARBA" id="ARBA00022989"/>
    </source>
</evidence>
<keyword evidence="6 7" id="KW-0472">Membrane</keyword>
<evidence type="ECO:0000256" key="6">
    <source>
        <dbReference type="ARBA" id="ARBA00023136"/>
    </source>
</evidence>
<dbReference type="PANTHER" id="PTHR42865">
    <property type="entry name" value="PROTON/GLUTAMATE-ASPARTATE SYMPORTER"/>
    <property type="match status" value="1"/>
</dbReference>
<feature type="transmembrane region" description="Helical" evidence="7">
    <location>
        <begin position="135"/>
        <end position="151"/>
    </location>
</feature>
<feature type="transmembrane region" description="Helical" evidence="7">
    <location>
        <begin position="70"/>
        <end position="92"/>
    </location>
</feature>
<feature type="transmembrane region" description="Helical" evidence="7">
    <location>
        <begin position="275"/>
        <end position="299"/>
    </location>
</feature>
<organism evidence="8 9">
    <name type="scientific">Phenylobacterium zucineum (strain HLK1)</name>
    <dbReference type="NCBI Taxonomy" id="450851"/>
    <lineage>
        <taxon>Bacteria</taxon>
        <taxon>Pseudomonadati</taxon>
        <taxon>Pseudomonadota</taxon>
        <taxon>Alphaproteobacteria</taxon>
        <taxon>Caulobacterales</taxon>
        <taxon>Caulobacteraceae</taxon>
        <taxon>Phenylobacterium</taxon>
    </lineage>
</organism>
<dbReference type="PANTHER" id="PTHR42865:SF7">
    <property type="entry name" value="PROTON_GLUTAMATE-ASPARTATE SYMPORTER"/>
    <property type="match status" value="1"/>
</dbReference>
<evidence type="ECO:0000313" key="9">
    <source>
        <dbReference type="Proteomes" id="UP000001868"/>
    </source>
</evidence>
<dbReference type="InterPro" id="IPR036458">
    <property type="entry name" value="Na:dicarbo_symporter_sf"/>
</dbReference>
<evidence type="ECO:0000256" key="3">
    <source>
        <dbReference type="ARBA" id="ARBA00022475"/>
    </source>
</evidence>
<accession>B4RDR6</accession>
<dbReference type="SUPFAM" id="SSF118215">
    <property type="entry name" value="Proton glutamate symport protein"/>
    <property type="match status" value="1"/>
</dbReference>
<dbReference type="Gene3D" id="1.10.3860.10">
    <property type="entry name" value="Sodium:dicarboxylate symporter"/>
    <property type="match status" value="1"/>
</dbReference>
<dbReference type="HOGENOM" id="CLU_019375_7_1_5"/>
<keyword evidence="9" id="KW-1185">Reference proteome</keyword>
<dbReference type="KEGG" id="pzu:PHZ_c0351"/>
<keyword evidence="3" id="KW-1003">Cell membrane</keyword>
<dbReference type="GO" id="GO:0015293">
    <property type="term" value="F:symporter activity"/>
    <property type="evidence" value="ECO:0007669"/>
    <property type="project" value="UniProtKB-KW"/>
</dbReference>
<feature type="transmembrane region" description="Helical" evidence="7">
    <location>
        <begin position="37"/>
        <end position="58"/>
    </location>
</feature>
<sequence>MLWKRILGALVLGIVAGLVLGEAAEGLKWLGDLFVRLIRMIVVPLVFVSIVSAVAAMREVRRLGSIGGRTLLLYLGTTACAVAIGQAVGALFRPGVGVDFAGTTPRVVGEAPSVADQLLGIVPLNPFEALAEGDMLGVIFFAILVGAAVLVQGEDAAPVRRLFDAGASLMLFITRVVMEAAPFGVFALIAWVTGTVGLGVFGHVALIAAALVTGSLLQVLVVHGGLLRLAARLPVVPFFRDIGEAVLVAFSTSSSAATLPVAMRVAQKNLGVGRTVAATALPIGATVSMDGTALYIGILTMFSAQAFGLELTLAQMIFAGVTTVLVAVGTAPVPSASLFMLAAVLSTLGVSAEQTALVVGFMLPFDRPLDMTRTIPNNTADLAVAVTVAKWEGELDAEVYRARPSE</sequence>
<keyword evidence="4 7" id="KW-0812">Transmembrane</keyword>
<proteinExistence type="predicted"/>
<gene>
    <name evidence="8" type="ordered locus">PHZ_c0351</name>
</gene>